<reference evidence="8 9" key="1">
    <citation type="journal article" date="2011" name="Nature">
        <title>A high-resolution map of human evolutionary constraint using 29 mammals.</title>
        <authorList>
            <person name="Lindblad-Toh K."/>
            <person name="Garber M."/>
            <person name="Zuk O."/>
            <person name="Lin M.F."/>
            <person name="Parker B.J."/>
            <person name="Washietl S."/>
            <person name="Kheradpour P."/>
            <person name="Ernst J."/>
            <person name="Jordan G."/>
            <person name="Mauceli E."/>
            <person name="Ward L.D."/>
            <person name="Lowe C.B."/>
            <person name="Holloway A.K."/>
            <person name="Clamp M."/>
            <person name="Gnerre S."/>
            <person name="Alfoldi J."/>
            <person name="Beal K."/>
            <person name="Chang J."/>
            <person name="Clawson H."/>
            <person name="Cuff J."/>
            <person name="Di Palma F."/>
            <person name="Fitzgerald S."/>
            <person name="Flicek P."/>
            <person name="Guttman M."/>
            <person name="Hubisz M.J."/>
            <person name="Jaffe D.B."/>
            <person name="Jungreis I."/>
            <person name="Kent W.J."/>
            <person name="Kostka D."/>
            <person name="Lara M."/>
            <person name="Martins A.L."/>
            <person name="Massingham T."/>
            <person name="Moltke I."/>
            <person name="Raney B.J."/>
            <person name="Rasmussen M.D."/>
            <person name="Robinson J."/>
            <person name="Stark A."/>
            <person name="Vilella A.J."/>
            <person name="Wen J."/>
            <person name="Xie X."/>
            <person name="Zody M.C."/>
            <person name="Baldwin J."/>
            <person name="Bloom T."/>
            <person name="Chin C.W."/>
            <person name="Heiman D."/>
            <person name="Nicol R."/>
            <person name="Nusbaum C."/>
            <person name="Young S."/>
            <person name="Wilkinson J."/>
            <person name="Worley K.C."/>
            <person name="Kovar C.L."/>
            <person name="Muzny D.M."/>
            <person name="Gibbs R.A."/>
            <person name="Cree A."/>
            <person name="Dihn H.H."/>
            <person name="Fowler G."/>
            <person name="Jhangiani S."/>
            <person name="Joshi V."/>
            <person name="Lee S."/>
            <person name="Lewis L.R."/>
            <person name="Nazareth L.V."/>
            <person name="Okwuonu G."/>
            <person name="Santibanez J."/>
            <person name="Warren W.C."/>
            <person name="Mardis E.R."/>
            <person name="Weinstock G.M."/>
            <person name="Wilson R.K."/>
            <person name="Delehaunty K."/>
            <person name="Dooling D."/>
            <person name="Fronik C."/>
            <person name="Fulton L."/>
            <person name="Fulton B."/>
            <person name="Graves T."/>
            <person name="Minx P."/>
            <person name="Sodergren E."/>
            <person name="Birney E."/>
            <person name="Margulies E.H."/>
            <person name="Herrero J."/>
            <person name="Green E.D."/>
            <person name="Haussler D."/>
            <person name="Siepel A."/>
            <person name="Goldman N."/>
            <person name="Pollard K.S."/>
            <person name="Pedersen J.S."/>
            <person name="Lander E.S."/>
            <person name="Kellis M."/>
        </authorList>
    </citation>
    <scope>NUCLEOTIDE SEQUENCE [LARGE SCALE GENOMIC DNA]</scope>
    <source>
        <strain evidence="9">Thorbecke</strain>
    </source>
</reference>
<evidence type="ECO:0000256" key="5">
    <source>
        <dbReference type="ARBA" id="ARBA00023022"/>
    </source>
</evidence>
<evidence type="ECO:0000256" key="6">
    <source>
        <dbReference type="ARBA" id="ARBA00023157"/>
    </source>
</evidence>
<dbReference type="Gene3D" id="3.10.360.10">
    <property type="entry name" value="Antimicrobial Peptide, Beta-defensin 2, Chain A"/>
    <property type="match status" value="1"/>
</dbReference>
<keyword evidence="3" id="KW-0929">Antimicrobial</keyword>
<evidence type="ECO:0000259" key="7">
    <source>
        <dbReference type="Pfam" id="PF00711"/>
    </source>
</evidence>
<evidence type="ECO:0000256" key="1">
    <source>
        <dbReference type="ARBA" id="ARBA00004613"/>
    </source>
</evidence>
<dbReference type="GO" id="GO:0031731">
    <property type="term" value="F:CCR6 chemokine receptor binding"/>
    <property type="evidence" value="ECO:0007669"/>
    <property type="project" value="TreeGrafter"/>
</dbReference>
<keyword evidence="6" id="KW-1015">Disulfide bond</keyword>
<keyword evidence="5" id="KW-0044">Antibiotic</keyword>
<dbReference type="Pfam" id="PF00711">
    <property type="entry name" value="Defensin_beta"/>
    <property type="match status" value="1"/>
</dbReference>
<name>A0A5F9CQN1_RABIT</name>
<proteinExistence type="predicted"/>
<dbReference type="InterPro" id="IPR001855">
    <property type="entry name" value="Defensin_beta-like"/>
</dbReference>
<dbReference type="AlphaFoldDB" id="A0A5F9CQN1"/>
<dbReference type="STRING" id="9986.ENSOCUP00000035977"/>
<keyword evidence="2" id="KW-0964">Secreted</keyword>
<evidence type="ECO:0000256" key="3">
    <source>
        <dbReference type="ARBA" id="ARBA00022529"/>
    </source>
</evidence>
<dbReference type="GO" id="GO:0042056">
    <property type="term" value="F:chemoattractant activity"/>
    <property type="evidence" value="ECO:0007669"/>
    <property type="project" value="TreeGrafter"/>
</dbReference>
<dbReference type="Bgee" id="ENSOCUG00000036273">
    <property type="expression patterns" value="Expressed in testis and 2 other cell types or tissues"/>
</dbReference>
<keyword evidence="9" id="KW-1185">Reference proteome</keyword>
<dbReference type="InParanoid" id="A0A5F9CQN1"/>
<comment type="subcellular location">
    <subcellularLocation>
        <location evidence="1">Secreted</location>
    </subcellularLocation>
</comment>
<protein>
    <recommendedName>
        <fullName evidence="7">Beta-defensin-like domain-containing protein</fullName>
    </recommendedName>
</protein>
<organism evidence="8 9">
    <name type="scientific">Oryctolagus cuniculus</name>
    <name type="common">Rabbit</name>
    <dbReference type="NCBI Taxonomy" id="9986"/>
    <lineage>
        <taxon>Eukaryota</taxon>
        <taxon>Metazoa</taxon>
        <taxon>Chordata</taxon>
        <taxon>Craniata</taxon>
        <taxon>Vertebrata</taxon>
        <taxon>Euteleostomi</taxon>
        <taxon>Mammalia</taxon>
        <taxon>Eutheria</taxon>
        <taxon>Euarchontoglires</taxon>
        <taxon>Glires</taxon>
        <taxon>Lagomorpha</taxon>
        <taxon>Leporidae</taxon>
        <taxon>Oryctolagus</taxon>
    </lineage>
</organism>
<reference evidence="8" key="2">
    <citation type="submission" date="2025-08" db="UniProtKB">
        <authorList>
            <consortium name="Ensembl"/>
        </authorList>
    </citation>
    <scope>IDENTIFICATION</scope>
    <source>
        <strain evidence="8">Thorbecke</strain>
    </source>
</reference>
<dbReference type="SUPFAM" id="SSF57392">
    <property type="entry name" value="Defensin-like"/>
    <property type="match status" value="1"/>
</dbReference>
<dbReference type="PANTHER" id="PTHR20515:SF13">
    <property type="entry name" value="BETA-DEFENSIN 102"/>
    <property type="match status" value="1"/>
</dbReference>
<dbReference type="Proteomes" id="UP000001811">
    <property type="component" value="Unplaced"/>
</dbReference>
<sequence length="78" mass="9210">LKCLNFLLHIPFLPGFSTKVQFPLSCLGNRGFCFPFRCLPSWEEIGLCFLSTQKCCRRWKKNDESPLLGQKWRKKQFP</sequence>
<evidence type="ECO:0000313" key="9">
    <source>
        <dbReference type="Proteomes" id="UP000001811"/>
    </source>
</evidence>
<dbReference type="GO" id="GO:0042742">
    <property type="term" value="P:defense response to bacterium"/>
    <property type="evidence" value="ECO:0007669"/>
    <property type="project" value="UniProtKB-KW"/>
</dbReference>
<keyword evidence="4" id="KW-0211">Defensin</keyword>
<accession>A0A5F9CQN1</accession>
<dbReference type="FunFam" id="3.10.360.10:FF:000001">
    <property type="entry name" value="Beta-defensin 1"/>
    <property type="match status" value="1"/>
</dbReference>
<evidence type="ECO:0000256" key="2">
    <source>
        <dbReference type="ARBA" id="ARBA00022525"/>
    </source>
</evidence>
<dbReference type="Ensembl" id="ENSOCUT00000063920.1">
    <property type="protein sequence ID" value="ENSOCUP00000035977.1"/>
    <property type="gene ID" value="ENSOCUG00000036273.1"/>
</dbReference>
<evidence type="ECO:0000256" key="4">
    <source>
        <dbReference type="ARBA" id="ARBA00022940"/>
    </source>
</evidence>
<dbReference type="GeneTree" id="ENSGT00480000043221"/>
<dbReference type="PANTHER" id="PTHR20515">
    <property type="entry name" value="BETA-DEFENSIN"/>
    <property type="match status" value="1"/>
</dbReference>
<dbReference type="GO" id="GO:0005615">
    <property type="term" value="C:extracellular space"/>
    <property type="evidence" value="ECO:0007669"/>
    <property type="project" value="TreeGrafter"/>
</dbReference>
<feature type="domain" description="Beta-defensin-like" evidence="7">
    <location>
        <begin position="23"/>
        <end position="57"/>
    </location>
</feature>
<evidence type="ECO:0000313" key="8">
    <source>
        <dbReference type="Ensembl" id="ENSOCUP00000035977.1"/>
    </source>
</evidence>
<dbReference type="GO" id="GO:0060326">
    <property type="term" value="P:cell chemotaxis"/>
    <property type="evidence" value="ECO:0007669"/>
    <property type="project" value="TreeGrafter"/>
</dbReference>
<dbReference type="SMR" id="A0A5F9CQN1"/>
<reference evidence="8" key="3">
    <citation type="submission" date="2025-09" db="UniProtKB">
        <authorList>
            <consortium name="Ensembl"/>
        </authorList>
    </citation>
    <scope>IDENTIFICATION</scope>
    <source>
        <strain evidence="8">Thorbecke</strain>
    </source>
</reference>